<keyword evidence="5 6" id="KW-0233">DNA recombination</keyword>
<evidence type="ECO:0000313" key="9">
    <source>
        <dbReference type="Proteomes" id="UP001501845"/>
    </source>
</evidence>
<reference evidence="9" key="1">
    <citation type="journal article" date="2019" name="Int. J. Syst. Evol. Microbiol.">
        <title>The Global Catalogue of Microorganisms (GCM) 10K type strain sequencing project: providing services to taxonomists for standard genome sequencing and annotation.</title>
        <authorList>
            <consortium name="The Broad Institute Genomics Platform"/>
            <consortium name="The Broad Institute Genome Sequencing Center for Infectious Disease"/>
            <person name="Wu L."/>
            <person name="Ma J."/>
        </authorList>
    </citation>
    <scope>NUCLEOTIDE SEQUENCE [LARGE SCALE GENOMIC DNA]</scope>
    <source>
        <strain evidence="9">JCM 17589</strain>
    </source>
</reference>
<dbReference type="PANTHER" id="PTHR33217">
    <property type="entry name" value="TRANSPOSASE FOR INSERTION SEQUENCE ELEMENT IS1081"/>
    <property type="match status" value="1"/>
</dbReference>
<dbReference type="Pfam" id="PF00872">
    <property type="entry name" value="Transposase_mut"/>
    <property type="match status" value="1"/>
</dbReference>
<name>A0ABP7YDE5_9ACTN</name>
<evidence type="ECO:0000256" key="7">
    <source>
        <dbReference type="SAM" id="MobiDB-lite"/>
    </source>
</evidence>
<comment type="similarity">
    <text evidence="2 6">Belongs to the transposase mutator family.</text>
</comment>
<evidence type="ECO:0000256" key="6">
    <source>
        <dbReference type="RuleBase" id="RU365089"/>
    </source>
</evidence>
<comment type="caution">
    <text evidence="8">The sequence shown here is derived from an EMBL/GenBank/DDBJ whole genome shotgun (WGS) entry which is preliminary data.</text>
</comment>
<accession>A0ABP7YDE5</accession>
<keyword evidence="6" id="KW-0814">Transposable element</keyword>
<evidence type="ECO:0000256" key="3">
    <source>
        <dbReference type="ARBA" id="ARBA00022578"/>
    </source>
</evidence>
<feature type="region of interest" description="Disordered" evidence="7">
    <location>
        <begin position="87"/>
        <end position="113"/>
    </location>
</feature>
<dbReference type="InterPro" id="IPR001207">
    <property type="entry name" value="Transposase_mutator"/>
</dbReference>
<evidence type="ECO:0000256" key="2">
    <source>
        <dbReference type="ARBA" id="ARBA00010961"/>
    </source>
</evidence>
<gene>
    <name evidence="8" type="ORF">GCM10022285_27110</name>
</gene>
<evidence type="ECO:0000256" key="1">
    <source>
        <dbReference type="ARBA" id="ARBA00002190"/>
    </source>
</evidence>
<sequence length="113" mass="13274">MDAAQHDLLAFTAFPREIRRQIWSNNPQEHLNEEIRHRTDVVGFFPDRTAVIRLVGAVLAEQNDEWTEARRAEQNDEWTEARRYMSRELLAQSPAPPDRVRNRRPRPATELTA</sequence>
<keyword evidence="9" id="KW-1185">Reference proteome</keyword>
<evidence type="ECO:0000256" key="4">
    <source>
        <dbReference type="ARBA" id="ARBA00023125"/>
    </source>
</evidence>
<protein>
    <recommendedName>
        <fullName evidence="6">Mutator family transposase</fullName>
    </recommendedName>
</protein>
<comment type="function">
    <text evidence="1 6">Required for the transposition of the insertion element.</text>
</comment>
<evidence type="ECO:0000313" key="8">
    <source>
        <dbReference type="EMBL" id="GAA4134427.1"/>
    </source>
</evidence>
<dbReference type="EMBL" id="BAABBU010000013">
    <property type="protein sequence ID" value="GAA4134427.1"/>
    <property type="molecule type" value="Genomic_DNA"/>
</dbReference>
<organism evidence="8 9">
    <name type="scientific">Streptomyces tunisiensis</name>
    <dbReference type="NCBI Taxonomy" id="948699"/>
    <lineage>
        <taxon>Bacteria</taxon>
        <taxon>Bacillati</taxon>
        <taxon>Actinomycetota</taxon>
        <taxon>Actinomycetes</taxon>
        <taxon>Kitasatosporales</taxon>
        <taxon>Streptomycetaceae</taxon>
        <taxon>Streptomyces</taxon>
    </lineage>
</organism>
<keyword evidence="3 6" id="KW-0815">Transposition</keyword>
<evidence type="ECO:0000256" key="5">
    <source>
        <dbReference type="ARBA" id="ARBA00023172"/>
    </source>
</evidence>
<dbReference type="Proteomes" id="UP001501845">
    <property type="component" value="Unassembled WGS sequence"/>
</dbReference>
<dbReference type="PANTHER" id="PTHR33217:SF7">
    <property type="entry name" value="TRANSPOSASE FOR INSERTION SEQUENCE ELEMENT IS1081"/>
    <property type="match status" value="1"/>
</dbReference>
<keyword evidence="4 6" id="KW-0238">DNA-binding</keyword>
<proteinExistence type="inferred from homology"/>